<protein>
    <recommendedName>
        <fullName evidence="3">HTH OST-type domain-containing protein</fullName>
    </recommendedName>
</protein>
<dbReference type="VEuPathDB" id="VectorBase:GMOY004991"/>
<proteinExistence type="predicted"/>
<dbReference type="Gene3D" id="3.30.420.610">
    <property type="entry name" value="LOTUS domain-like"/>
    <property type="match status" value="1"/>
</dbReference>
<dbReference type="PhylomeDB" id="A0A1B0FM89"/>
<evidence type="ECO:0000313" key="1">
    <source>
        <dbReference type="EnsemblMetazoa" id="GMOY004991-PA"/>
    </source>
</evidence>
<dbReference type="Proteomes" id="UP000092444">
    <property type="component" value="Unassembled WGS sequence"/>
</dbReference>
<dbReference type="AlphaFoldDB" id="A0A1B0FM89"/>
<dbReference type="CDD" id="cd09972">
    <property type="entry name" value="LOTUS_TDRD_OSKAR"/>
    <property type="match status" value="1"/>
</dbReference>
<organism evidence="1 2">
    <name type="scientific">Glossina morsitans morsitans</name>
    <name type="common">Savannah tsetse fly</name>
    <dbReference type="NCBI Taxonomy" id="37546"/>
    <lineage>
        <taxon>Eukaryota</taxon>
        <taxon>Metazoa</taxon>
        <taxon>Ecdysozoa</taxon>
        <taxon>Arthropoda</taxon>
        <taxon>Hexapoda</taxon>
        <taxon>Insecta</taxon>
        <taxon>Pterygota</taxon>
        <taxon>Neoptera</taxon>
        <taxon>Endopterygota</taxon>
        <taxon>Diptera</taxon>
        <taxon>Brachycera</taxon>
        <taxon>Muscomorpha</taxon>
        <taxon>Hippoboscoidea</taxon>
        <taxon>Glossinidae</taxon>
        <taxon>Glossina</taxon>
    </lineage>
</organism>
<name>A0A1B0FM89_GLOMM</name>
<dbReference type="InterPro" id="IPR041966">
    <property type="entry name" value="LOTUS-like"/>
</dbReference>
<dbReference type="EMBL" id="CCAG010013603">
    <property type="status" value="NOT_ANNOTATED_CDS"/>
    <property type="molecule type" value="Genomic_DNA"/>
</dbReference>
<evidence type="ECO:0008006" key="3">
    <source>
        <dbReference type="Google" id="ProtNLM"/>
    </source>
</evidence>
<sequence>MSQNNNNNKEDQLKQIALVVMSLINSTKPPCTLRDILFDFQEFEGCPLPIRSLGYTFAEELLADKGEFSFQHRNGETVVTAKPSEKSGHIVVLVMEQNESYKARKSPGSSDSSQPCKRAMMSHFNWNGNF</sequence>
<evidence type="ECO:0000313" key="2">
    <source>
        <dbReference type="Proteomes" id="UP000092444"/>
    </source>
</evidence>
<keyword evidence="2" id="KW-1185">Reference proteome</keyword>
<dbReference type="STRING" id="37546.A0A1B0FM89"/>
<accession>A0A1B0FM89</accession>
<reference evidence="1" key="1">
    <citation type="submission" date="2020-05" db="UniProtKB">
        <authorList>
            <consortium name="EnsemblMetazoa"/>
        </authorList>
    </citation>
    <scope>IDENTIFICATION</scope>
    <source>
        <strain evidence="1">Yale</strain>
    </source>
</reference>
<dbReference type="EnsemblMetazoa" id="GMOY004991-RA">
    <property type="protein sequence ID" value="GMOY004991-PA"/>
    <property type="gene ID" value="GMOY004991"/>
</dbReference>